<keyword evidence="4" id="KW-0808">Transferase</keyword>
<dbReference type="AlphaFoldDB" id="E8R6K2"/>
<dbReference type="InterPro" id="IPR050194">
    <property type="entry name" value="Glycosyltransferase_grp1"/>
</dbReference>
<evidence type="ECO:0000313" key="4">
    <source>
        <dbReference type="EMBL" id="ADV62913.1"/>
    </source>
</evidence>
<dbReference type="PANTHER" id="PTHR45947:SF3">
    <property type="entry name" value="SULFOQUINOVOSYL TRANSFERASE SQD2"/>
    <property type="match status" value="1"/>
</dbReference>
<dbReference type="SUPFAM" id="SSF53756">
    <property type="entry name" value="UDP-Glycosyltransferase/glycogen phosphorylase"/>
    <property type="match status" value="1"/>
</dbReference>
<gene>
    <name evidence="4" type="ordered locus">Isop_2335</name>
</gene>
<evidence type="ECO:0000259" key="2">
    <source>
        <dbReference type="Pfam" id="PF00534"/>
    </source>
</evidence>
<accession>E8R6K2</accession>
<dbReference type="KEGG" id="ipa:Isop_2335"/>
<feature type="domain" description="Glycosyl transferase family 1" evidence="2">
    <location>
        <begin position="239"/>
        <end position="388"/>
    </location>
</feature>
<evidence type="ECO:0000256" key="1">
    <source>
        <dbReference type="SAM" id="MobiDB-lite"/>
    </source>
</evidence>
<reference key="1">
    <citation type="submission" date="2010-11" db="EMBL/GenBank/DDBJ databases">
        <title>The complete sequence of chromosome of Isophaera pallida ATCC 43644.</title>
        <authorList>
            <consortium name="US DOE Joint Genome Institute (JGI-PGF)"/>
            <person name="Lucas S."/>
            <person name="Copeland A."/>
            <person name="Lapidus A."/>
            <person name="Bruce D."/>
            <person name="Goodwin L."/>
            <person name="Pitluck S."/>
            <person name="Kyrpides N."/>
            <person name="Mavromatis K."/>
            <person name="Pagani I."/>
            <person name="Ivanova N."/>
            <person name="Saunders E."/>
            <person name="Brettin T."/>
            <person name="Detter J.C."/>
            <person name="Han C."/>
            <person name="Tapia R."/>
            <person name="Land M."/>
            <person name="Hauser L."/>
            <person name="Markowitz V."/>
            <person name="Cheng J.-F."/>
            <person name="Hugenholtz P."/>
            <person name="Woyke T."/>
            <person name="Wu D."/>
            <person name="Eisen J.A."/>
        </authorList>
    </citation>
    <scope>NUCLEOTIDE SEQUENCE</scope>
    <source>
        <strain>ATCC 43644</strain>
    </source>
</reference>
<dbReference type="InterPro" id="IPR028098">
    <property type="entry name" value="Glyco_trans_4-like_N"/>
</dbReference>
<dbReference type="InterPro" id="IPR001296">
    <property type="entry name" value="Glyco_trans_1"/>
</dbReference>
<organism evidence="4 5">
    <name type="scientific">Isosphaera pallida (strain ATCC 43644 / DSM 9630 / IS1B)</name>
    <dbReference type="NCBI Taxonomy" id="575540"/>
    <lineage>
        <taxon>Bacteria</taxon>
        <taxon>Pseudomonadati</taxon>
        <taxon>Planctomycetota</taxon>
        <taxon>Planctomycetia</taxon>
        <taxon>Isosphaerales</taxon>
        <taxon>Isosphaeraceae</taxon>
        <taxon>Isosphaera</taxon>
    </lineage>
</organism>
<keyword evidence="5" id="KW-1185">Reference proteome</keyword>
<reference evidence="4 5" key="2">
    <citation type="journal article" date="2011" name="Stand. Genomic Sci.">
        <title>Complete genome sequence of Isosphaera pallida type strain (IS1B).</title>
        <authorList>
            <consortium name="US DOE Joint Genome Institute (JGI-PGF)"/>
            <person name="Goker M."/>
            <person name="Cleland D."/>
            <person name="Saunders E."/>
            <person name="Lapidus A."/>
            <person name="Nolan M."/>
            <person name="Lucas S."/>
            <person name="Hammon N."/>
            <person name="Deshpande S."/>
            <person name="Cheng J.F."/>
            <person name="Tapia R."/>
            <person name="Han C."/>
            <person name="Goodwin L."/>
            <person name="Pitluck S."/>
            <person name="Liolios K."/>
            <person name="Pagani I."/>
            <person name="Ivanova N."/>
            <person name="Mavromatis K."/>
            <person name="Pati A."/>
            <person name="Chen A."/>
            <person name="Palaniappan K."/>
            <person name="Land M."/>
            <person name="Hauser L."/>
            <person name="Chang Y.J."/>
            <person name="Jeffries C.D."/>
            <person name="Detter J.C."/>
            <person name="Beck B."/>
            <person name="Woyke T."/>
            <person name="Bristow J."/>
            <person name="Eisen J.A."/>
            <person name="Markowitz V."/>
            <person name="Hugenholtz P."/>
            <person name="Kyrpides N.C."/>
            <person name="Klenk H.P."/>
        </authorList>
    </citation>
    <scope>NUCLEOTIDE SEQUENCE [LARGE SCALE GENOMIC DNA]</scope>
    <source>
        <strain evidence="5">ATCC 43644 / DSM 9630 / IS1B</strain>
    </source>
</reference>
<dbReference type="eggNOG" id="COG0297">
    <property type="taxonomic scope" value="Bacteria"/>
</dbReference>
<feature type="region of interest" description="Disordered" evidence="1">
    <location>
        <begin position="442"/>
        <end position="465"/>
    </location>
</feature>
<feature type="domain" description="Glycosyltransferase subfamily 4-like N-terminal" evidence="3">
    <location>
        <begin position="16"/>
        <end position="204"/>
    </location>
</feature>
<dbReference type="Gene3D" id="3.40.50.2000">
    <property type="entry name" value="Glycogen Phosphorylase B"/>
    <property type="match status" value="2"/>
</dbReference>
<evidence type="ECO:0000313" key="5">
    <source>
        <dbReference type="Proteomes" id="UP000008631"/>
    </source>
</evidence>
<dbReference type="Proteomes" id="UP000008631">
    <property type="component" value="Chromosome"/>
</dbReference>
<sequence length="465" mass="50884">MNVCMVTTFFGSRSFGGDAAYVDRLSRALLRAGHRVEVIHCGDAFEAVRGAHPPRPYEAPEGLRIHTLASRFGFLSPLATQQTGRPWFKTSRLKALLDRPDWDVIHFHNISLVGGPGVLELGRPEAVKLMTAHEHWLICPMHLLWKENRKPCDSPQCGRCMIRGRRPPQLWRFGSSMARGLSHLDALLFPSQYALDEHARRGVTGNLVKLPYFLPEDWAGTRGAITPPGRSGAADSPAKARPILAAAGRLVKMKGFQTLIPLMDHLPEADLVIAGTGPYETTLRRLAQPLPNVIFAGLLSGSGLADLFARARAVVVPSLFPETFGYVVAEAFSMATPVVAHRGGGAIVETAVETGGGLGYDTPDQLLTALRRMIHDDRLRERLARNALETCRTVWSESAHLERYYQLIESLRRRKREGRASGPAVRFDAAAVAFAPPHVATTPAGQPLVTLGPPPHSRSSVVRES</sequence>
<dbReference type="HOGENOM" id="CLU_605171_0_0_0"/>
<name>E8R6K2_ISOPI</name>
<protein>
    <submittedName>
        <fullName evidence="4">Glycosyl transferase group 1</fullName>
    </submittedName>
</protein>
<dbReference type="GO" id="GO:0016757">
    <property type="term" value="F:glycosyltransferase activity"/>
    <property type="evidence" value="ECO:0007669"/>
    <property type="project" value="InterPro"/>
</dbReference>
<dbReference type="Pfam" id="PF00534">
    <property type="entry name" value="Glycos_transf_1"/>
    <property type="match status" value="1"/>
</dbReference>
<dbReference type="PANTHER" id="PTHR45947">
    <property type="entry name" value="SULFOQUINOVOSYL TRANSFERASE SQD2"/>
    <property type="match status" value="1"/>
</dbReference>
<dbReference type="EMBL" id="CP002353">
    <property type="protein sequence ID" value="ADV62913.1"/>
    <property type="molecule type" value="Genomic_DNA"/>
</dbReference>
<dbReference type="CDD" id="cd03801">
    <property type="entry name" value="GT4_PimA-like"/>
    <property type="match status" value="1"/>
</dbReference>
<dbReference type="InParanoid" id="E8R6K2"/>
<dbReference type="STRING" id="575540.Isop_2335"/>
<evidence type="ECO:0000259" key="3">
    <source>
        <dbReference type="Pfam" id="PF13439"/>
    </source>
</evidence>
<proteinExistence type="predicted"/>
<dbReference type="RefSeq" id="WP_013565201.1">
    <property type="nucleotide sequence ID" value="NC_014962.1"/>
</dbReference>
<dbReference type="Pfam" id="PF13439">
    <property type="entry name" value="Glyco_transf_4"/>
    <property type="match status" value="1"/>
</dbReference>